<name>A0ABN8ME54_9CNID</name>
<protein>
    <recommendedName>
        <fullName evidence="3">RRM domain-containing protein</fullName>
    </recommendedName>
</protein>
<accession>A0ABN8ME54</accession>
<reference evidence="1 2" key="1">
    <citation type="submission" date="2022-05" db="EMBL/GenBank/DDBJ databases">
        <authorList>
            <consortium name="Genoscope - CEA"/>
            <person name="William W."/>
        </authorList>
    </citation>
    <scope>NUCLEOTIDE SEQUENCE [LARGE SCALE GENOMIC DNA]</scope>
</reference>
<evidence type="ECO:0000313" key="2">
    <source>
        <dbReference type="Proteomes" id="UP001159427"/>
    </source>
</evidence>
<organism evidence="1 2">
    <name type="scientific">Porites evermanni</name>
    <dbReference type="NCBI Taxonomy" id="104178"/>
    <lineage>
        <taxon>Eukaryota</taxon>
        <taxon>Metazoa</taxon>
        <taxon>Cnidaria</taxon>
        <taxon>Anthozoa</taxon>
        <taxon>Hexacorallia</taxon>
        <taxon>Scleractinia</taxon>
        <taxon>Fungiina</taxon>
        <taxon>Poritidae</taxon>
        <taxon>Porites</taxon>
    </lineage>
</organism>
<dbReference type="Proteomes" id="UP001159427">
    <property type="component" value="Unassembled WGS sequence"/>
</dbReference>
<gene>
    <name evidence="1" type="ORF">PEVE_00032809</name>
</gene>
<feature type="non-terminal residue" evidence="1">
    <location>
        <position position="1"/>
    </location>
</feature>
<comment type="caution">
    <text evidence="1">The sequence shown here is derived from an EMBL/GenBank/DDBJ whole genome shotgun (WGS) entry which is preliminary data.</text>
</comment>
<keyword evidence="2" id="KW-1185">Reference proteome</keyword>
<evidence type="ECO:0000313" key="1">
    <source>
        <dbReference type="EMBL" id="CAH3027968.1"/>
    </source>
</evidence>
<feature type="non-terminal residue" evidence="1">
    <location>
        <position position="168"/>
    </location>
</feature>
<dbReference type="EMBL" id="CALNXI010000481">
    <property type="protein sequence ID" value="CAH3027968.1"/>
    <property type="molecule type" value="Genomic_DNA"/>
</dbReference>
<proteinExistence type="predicted"/>
<sequence>CPVPAHFPSTIYRSAGSAQVLPDLVKSLDIANVQCIQFVPNGIVRVTFKESAQCDAALASGVSFRGSKLRVAPVDARTRLVYVRDLPAEVADESVSVFLRQYGVVHSLSPQFHPGLPDVKNGTRVAKVTLLKDLPTSVRIAGFDVRLWCQGQPQPCPVCRQFGHRVRD</sequence>
<evidence type="ECO:0008006" key="3">
    <source>
        <dbReference type="Google" id="ProtNLM"/>
    </source>
</evidence>